<sequence>MLIPRLTALALLPAAPTPATCVPNTTSPAALQAALDTGGAGFVLSLCPGEVYALTAPLQFAAPAQEISTAGYPLAGGRAVLRVVAGTTAVRGVRAGLDYAALRHVAIDGGRGGQPAVVGGAAVEMGGDSAHHLVSHVRCFDPRAWSCIHVAEGALACRNATVEHCDVGPCGGSAWGQWADGISLACADSAVRFNTVTDATDGGVVVFGAPGSVVENNTITAATATMLGGINLVDVVPWVPGNYSHTVVRDNAINGGFAGGGGDGTTPGLIKIGIAVGPRVWFGDKYAANVSRGGVVVGNTLRGAFAFGIAVGGAEDFVLADNVLADVAFIGDAGPNCSTAPAPHPPTALLADLPTLTNVTLTPEPNSSFVNGSAYALTCFTPPSGPVWPVGHGVPAVSPVDDPAASTVPPPSSNATATAHPSATPKSAAQTSPHLRISAHLPALLLAALFIT</sequence>
<evidence type="ECO:0000256" key="2">
    <source>
        <dbReference type="SAM" id="SignalP"/>
    </source>
</evidence>
<feature type="signal peptide" evidence="2">
    <location>
        <begin position="1"/>
        <end position="21"/>
    </location>
</feature>
<evidence type="ECO:0000313" key="3">
    <source>
        <dbReference type="EMBL" id="KAL1408181.1"/>
    </source>
</evidence>
<gene>
    <name evidence="3" type="ORF">Q8F55_004986</name>
</gene>
<keyword evidence="2" id="KW-0732">Signal</keyword>
<feature type="chain" id="PRO_5046342580" description="Right handed beta helix domain-containing protein" evidence="2">
    <location>
        <begin position="22"/>
        <end position="452"/>
    </location>
</feature>
<dbReference type="InterPro" id="IPR006626">
    <property type="entry name" value="PbH1"/>
</dbReference>
<evidence type="ECO:0000256" key="1">
    <source>
        <dbReference type="SAM" id="MobiDB-lite"/>
    </source>
</evidence>
<organism evidence="3 4">
    <name type="scientific">Vanrija albida</name>
    <dbReference type="NCBI Taxonomy" id="181172"/>
    <lineage>
        <taxon>Eukaryota</taxon>
        <taxon>Fungi</taxon>
        <taxon>Dikarya</taxon>
        <taxon>Basidiomycota</taxon>
        <taxon>Agaricomycotina</taxon>
        <taxon>Tremellomycetes</taxon>
        <taxon>Trichosporonales</taxon>
        <taxon>Trichosporonaceae</taxon>
        <taxon>Vanrija</taxon>
    </lineage>
</organism>
<dbReference type="Gene3D" id="2.160.20.10">
    <property type="entry name" value="Single-stranded right-handed beta-helix, Pectin lyase-like"/>
    <property type="match status" value="1"/>
</dbReference>
<comment type="caution">
    <text evidence="3">The sequence shown here is derived from an EMBL/GenBank/DDBJ whole genome shotgun (WGS) entry which is preliminary data.</text>
</comment>
<keyword evidence="4" id="KW-1185">Reference proteome</keyword>
<evidence type="ECO:0000313" key="4">
    <source>
        <dbReference type="Proteomes" id="UP001565368"/>
    </source>
</evidence>
<dbReference type="GeneID" id="95986029"/>
<dbReference type="InterPro" id="IPR011050">
    <property type="entry name" value="Pectin_lyase_fold/virulence"/>
</dbReference>
<reference evidence="3 4" key="1">
    <citation type="submission" date="2023-08" db="EMBL/GenBank/DDBJ databases">
        <title>Annotated Genome Sequence of Vanrija albida AlHP1.</title>
        <authorList>
            <person name="Herzog R."/>
        </authorList>
    </citation>
    <scope>NUCLEOTIDE SEQUENCE [LARGE SCALE GENOMIC DNA]</scope>
    <source>
        <strain evidence="3 4">AlHP1</strain>
    </source>
</reference>
<name>A0ABR3Q104_9TREE</name>
<feature type="region of interest" description="Disordered" evidence="1">
    <location>
        <begin position="399"/>
        <end position="433"/>
    </location>
</feature>
<feature type="compositionally biased region" description="Polar residues" evidence="1">
    <location>
        <begin position="413"/>
        <end position="433"/>
    </location>
</feature>
<dbReference type="Proteomes" id="UP001565368">
    <property type="component" value="Unassembled WGS sequence"/>
</dbReference>
<evidence type="ECO:0008006" key="5">
    <source>
        <dbReference type="Google" id="ProtNLM"/>
    </source>
</evidence>
<accession>A0ABR3Q104</accession>
<dbReference type="SMART" id="SM00710">
    <property type="entry name" value="PbH1"/>
    <property type="match status" value="5"/>
</dbReference>
<dbReference type="RefSeq" id="XP_069208125.1">
    <property type="nucleotide sequence ID" value="XM_069353483.1"/>
</dbReference>
<dbReference type="EMBL" id="JBBXJM010000004">
    <property type="protein sequence ID" value="KAL1408181.1"/>
    <property type="molecule type" value="Genomic_DNA"/>
</dbReference>
<proteinExistence type="predicted"/>
<protein>
    <recommendedName>
        <fullName evidence="5">Right handed beta helix domain-containing protein</fullName>
    </recommendedName>
</protein>
<dbReference type="SUPFAM" id="SSF51126">
    <property type="entry name" value="Pectin lyase-like"/>
    <property type="match status" value="1"/>
</dbReference>
<dbReference type="InterPro" id="IPR012334">
    <property type="entry name" value="Pectin_lyas_fold"/>
</dbReference>